<name>A0ABQ3VSE4_9CHLR</name>
<evidence type="ECO:0000313" key="2">
    <source>
        <dbReference type="EMBL" id="GHO89207.1"/>
    </source>
</evidence>
<dbReference type="Gene3D" id="3.40.50.1820">
    <property type="entry name" value="alpha/beta hydrolase"/>
    <property type="match status" value="1"/>
</dbReference>
<dbReference type="SUPFAM" id="SSF53474">
    <property type="entry name" value="alpha/beta-Hydrolases"/>
    <property type="match status" value="1"/>
</dbReference>
<evidence type="ECO:0000259" key="1">
    <source>
        <dbReference type="Pfam" id="PF12697"/>
    </source>
</evidence>
<dbReference type="GO" id="GO:0016787">
    <property type="term" value="F:hydrolase activity"/>
    <property type="evidence" value="ECO:0007669"/>
    <property type="project" value="UniProtKB-KW"/>
</dbReference>
<dbReference type="Proteomes" id="UP000635565">
    <property type="component" value="Unassembled WGS sequence"/>
</dbReference>
<dbReference type="InterPro" id="IPR029058">
    <property type="entry name" value="AB_hydrolase_fold"/>
</dbReference>
<dbReference type="InterPro" id="IPR050471">
    <property type="entry name" value="AB_hydrolase"/>
</dbReference>
<organism evidence="2 3">
    <name type="scientific">Dictyobacter formicarum</name>
    <dbReference type="NCBI Taxonomy" id="2778368"/>
    <lineage>
        <taxon>Bacteria</taxon>
        <taxon>Bacillati</taxon>
        <taxon>Chloroflexota</taxon>
        <taxon>Ktedonobacteria</taxon>
        <taxon>Ktedonobacterales</taxon>
        <taxon>Dictyobacteraceae</taxon>
        <taxon>Dictyobacter</taxon>
    </lineage>
</organism>
<dbReference type="PANTHER" id="PTHR43433:SF5">
    <property type="entry name" value="AB HYDROLASE-1 DOMAIN-CONTAINING PROTEIN"/>
    <property type="match status" value="1"/>
</dbReference>
<protein>
    <submittedName>
        <fullName evidence="2">Alpha/beta hydrolase</fullName>
    </submittedName>
</protein>
<gene>
    <name evidence="2" type="ORF">KSZ_72130</name>
</gene>
<comment type="caution">
    <text evidence="2">The sequence shown here is derived from an EMBL/GenBank/DDBJ whole genome shotgun (WGS) entry which is preliminary data.</text>
</comment>
<feature type="domain" description="AB hydrolase-1" evidence="1">
    <location>
        <begin position="24"/>
        <end position="252"/>
    </location>
</feature>
<proteinExistence type="predicted"/>
<dbReference type="InterPro" id="IPR000073">
    <property type="entry name" value="AB_hydrolase_1"/>
</dbReference>
<reference evidence="2 3" key="1">
    <citation type="journal article" date="2021" name="Int. J. Syst. Evol. Microbiol.">
        <title>Reticulibacter mediterranei gen. nov., sp. nov., within the new family Reticulibacteraceae fam. nov., and Ktedonospora formicarum gen. nov., sp. nov., Ktedonobacter robiniae sp. nov., Dictyobacter formicarum sp. nov. and Dictyobacter arantiisoli sp. nov., belonging to the class Ktedonobacteria.</title>
        <authorList>
            <person name="Yabe S."/>
            <person name="Zheng Y."/>
            <person name="Wang C.M."/>
            <person name="Sakai Y."/>
            <person name="Abe K."/>
            <person name="Yokota A."/>
            <person name="Donadio S."/>
            <person name="Cavaletti L."/>
            <person name="Monciardini P."/>
        </authorList>
    </citation>
    <scope>NUCLEOTIDE SEQUENCE [LARGE SCALE GENOMIC DNA]</scope>
    <source>
        <strain evidence="2 3">SOSP1-9</strain>
    </source>
</reference>
<keyword evidence="3" id="KW-1185">Reference proteome</keyword>
<evidence type="ECO:0000313" key="3">
    <source>
        <dbReference type="Proteomes" id="UP000635565"/>
    </source>
</evidence>
<sequence>MSKVISKDGTSIVFDRSGQGPALILVTGATATRLAAASVAAALAPDFTVFAYDRRGRGDSGDTAPYAVEREVEDIEAIINEAGGSAFVFGHSSGAVLALEAARLLPSGKIKKLAVYEPPFIIDDSRPPIPEDYVPHLIELTSSGRRGEAVEYFMTAAVGVPAEMVAQMRQSPMWPGLESVAPTIAYDGTIMGNTMSGAPSSLNKWASVTVPTLVMDGGASPTCMHSGAQGIASILPHAQRRTLAGQDHGPADEILVPALKEFFIG</sequence>
<dbReference type="EMBL" id="BNJJ01000033">
    <property type="protein sequence ID" value="GHO89207.1"/>
    <property type="molecule type" value="Genomic_DNA"/>
</dbReference>
<dbReference type="RefSeq" id="WP_201366798.1">
    <property type="nucleotide sequence ID" value="NZ_BNJJ01000033.1"/>
</dbReference>
<keyword evidence="2" id="KW-0378">Hydrolase</keyword>
<dbReference type="Pfam" id="PF12697">
    <property type="entry name" value="Abhydrolase_6"/>
    <property type="match status" value="1"/>
</dbReference>
<dbReference type="PANTHER" id="PTHR43433">
    <property type="entry name" value="HYDROLASE, ALPHA/BETA FOLD FAMILY PROTEIN"/>
    <property type="match status" value="1"/>
</dbReference>
<accession>A0ABQ3VSE4</accession>